<evidence type="ECO:0000259" key="8">
    <source>
        <dbReference type="SMART" id="SM00014"/>
    </source>
</evidence>
<feature type="domain" description="Phosphatidic acid phosphatase type 2/haloperoxidase" evidence="8">
    <location>
        <begin position="131"/>
        <end position="300"/>
    </location>
</feature>
<dbReference type="Pfam" id="PF01569">
    <property type="entry name" value="PAP2"/>
    <property type="match status" value="1"/>
</dbReference>
<feature type="transmembrane region" description="Helical" evidence="7">
    <location>
        <begin position="247"/>
        <end position="270"/>
    </location>
</feature>
<dbReference type="SUPFAM" id="SSF48317">
    <property type="entry name" value="Acid phosphatase/Vanadium-dependent haloperoxidase"/>
    <property type="match status" value="1"/>
</dbReference>
<reference evidence="9 10" key="1">
    <citation type="submission" date="2023-10" db="EMBL/GenBank/DDBJ databases">
        <authorList>
            <person name="Maclean D."/>
            <person name="Macfadyen A."/>
        </authorList>
    </citation>
    <scope>NUCLEOTIDE SEQUENCE [LARGE SCALE GENOMIC DNA]</scope>
</reference>
<dbReference type="GO" id="GO:0008195">
    <property type="term" value="F:phosphatidate phosphatase activity"/>
    <property type="evidence" value="ECO:0007669"/>
    <property type="project" value="TreeGrafter"/>
</dbReference>
<feature type="transmembrane region" description="Helical" evidence="7">
    <location>
        <begin position="124"/>
        <end position="144"/>
    </location>
</feature>
<keyword evidence="10" id="KW-1185">Reference proteome</keyword>
<comment type="similarity">
    <text evidence="2">Belongs to the PA-phosphatase related phosphoesterase family.</text>
</comment>
<dbReference type="EMBL" id="CAUYUE010000016">
    <property type="protein sequence ID" value="CAK0787241.1"/>
    <property type="molecule type" value="Genomic_DNA"/>
</dbReference>
<feature type="transmembrane region" description="Helical" evidence="7">
    <location>
        <begin position="207"/>
        <end position="226"/>
    </location>
</feature>
<dbReference type="GO" id="GO:0046839">
    <property type="term" value="P:phospholipid dephosphorylation"/>
    <property type="evidence" value="ECO:0007669"/>
    <property type="project" value="TreeGrafter"/>
</dbReference>
<gene>
    <name evidence="9" type="ORF">CVIRNUC_010458</name>
</gene>
<feature type="transmembrane region" description="Helical" evidence="7">
    <location>
        <begin position="41"/>
        <end position="61"/>
    </location>
</feature>
<dbReference type="Gene3D" id="1.20.144.10">
    <property type="entry name" value="Phosphatidic acid phosphatase type 2/haloperoxidase"/>
    <property type="match status" value="1"/>
</dbReference>
<protein>
    <recommendedName>
        <fullName evidence="8">Phosphatidic acid phosphatase type 2/haloperoxidase domain-containing protein</fullName>
    </recommendedName>
</protein>
<feature type="compositionally biased region" description="Low complexity" evidence="6">
    <location>
        <begin position="344"/>
        <end position="357"/>
    </location>
</feature>
<dbReference type="GO" id="GO:0016020">
    <property type="term" value="C:membrane"/>
    <property type="evidence" value="ECO:0007669"/>
    <property type="project" value="UniProtKB-SubCell"/>
</dbReference>
<name>A0AAV1IK90_9CHLO</name>
<dbReference type="InterPro" id="IPR043216">
    <property type="entry name" value="PAP-like"/>
</dbReference>
<evidence type="ECO:0000256" key="5">
    <source>
        <dbReference type="ARBA" id="ARBA00023136"/>
    </source>
</evidence>
<dbReference type="PANTHER" id="PTHR10165:SF35">
    <property type="entry name" value="RE23632P"/>
    <property type="match status" value="1"/>
</dbReference>
<keyword evidence="3 7" id="KW-0812">Transmembrane</keyword>
<evidence type="ECO:0000256" key="6">
    <source>
        <dbReference type="SAM" id="MobiDB-lite"/>
    </source>
</evidence>
<dbReference type="InterPro" id="IPR036938">
    <property type="entry name" value="PAP2/HPO_sf"/>
</dbReference>
<comment type="caution">
    <text evidence="9">The sequence shown here is derived from an EMBL/GenBank/DDBJ whole genome shotgun (WGS) entry which is preliminary data.</text>
</comment>
<dbReference type="PANTHER" id="PTHR10165">
    <property type="entry name" value="LIPID PHOSPHATE PHOSPHATASE"/>
    <property type="match status" value="1"/>
</dbReference>
<feature type="transmembrane region" description="Helical" evidence="7">
    <location>
        <begin position="285"/>
        <end position="304"/>
    </location>
</feature>
<keyword evidence="4 7" id="KW-1133">Transmembrane helix</keyword>
<dbReference type="AlphaFoldDB" id="A0AAV1IK90"/>
<feature type="transmembrane region" description="Helical" evidence="7">
    <location>
        <begin position="91"/>
        <end position="112"/>
    </location>
</feature>
<sequence>MSSTDSNINMPKFRSKASAGTRDRWDFRSVNIRFIFASQQWATICLTLILAVIPVGLVHWLPAAAPRHRPAYMYDATISYPIADHDSVPAWASYSIPFILLIITVFVGELLLSKSMHRNITNALTAVLHFIVDAISAFFVALVVQTATKAAIGRLRPDFLDRCKPAAWVDGKYAFQLSIASEADPNCTETDQSLLKDGRSSFPSGHANMSAVLCTYTAGYFLWTIYTRHRSSVFGAFDERKGWWHFLWKDFCHALAMYWILLMLGLSWAIAGSRIVDNKHNPSDVVAGFFLGASVAVVFLLRSIPCLKFIPRYNAQTEEAEFLRGGEADVADNRLPEQELAELGQSHGSHSNGPSHSANAVHPHPRSSKTSLGVQHSISLN</sequence>
<evidence type="ECO:0000313" key="10">
    <source>
        <dbReference type="Proteomes" id="UP001314263"/>
    </source>
</evidence>
<evidence type="ECO:0000256" key="2">
    <source>
        <dbReference type="ARBA" id="ARBA00008816"/>
    </source>
</evidence>
<dbReference type="SMART" id="SM00014">
    <property type="entry name" value="acidPPc"/>
    <property type="match status" value="1"/>
</dbReference>
<dbReference type="Proteomes" id="UP001314263">
    <property type="component" value="Unassembled WGS sequence"/>
</dbReference>
<organism evidence="9 10">
    <name type="scientific">Coccomyxa viridis</name>
    <dbReference type="NCBI Taxonomy" id="1274662"/>
    <lineage>
        <taxon>Eukaryota</taxon>
        <taxon>Viridiplantae</taxon>
        <taxon>Chlorophyta</taxon>
        <taxon>core chlorophytes</taxon>
        <taxon>Trebouxiophyceae</taxon>
        <taxon>Trebouxiophyceae incertae sedis</taxon>
        <taxon>Coccomyxaceae</taxon>
        <taxon>Coccomyxa</taxon>
    </lineage>
</organism>
<accession>A0AAV1IK90</accession>
<evidence type="ECO:0000256" key="3">
    <source>
        <dbReference type="ARBA" id="ARBA00022692"/>
    </source>
</evidence>
<dbReference type="InterPro" id="IPR000326">
    <property type="entry name" value="PAP2/HPO"/>
</dbReference>
<feature type="region of interest" description="Disordered" evidence="6">
    <location>
        <begin position="343"/>
        <end position="381"/>
    </location>
</feature>
<evidence type="ECO:0000256" key="1">
    <source>
        <dbReference type="ARBA" id="ARBA00004141"/>
    </source>
</evidence>
<feature type="compositionally biased region" description="Polar residues" evidence="6">
    <location>
        <begin position="368"/>
        <end position="381"/>
    </location>
</feature>
<comment type="subcellular location">
    <subcellularLocation>
        <location evidence="1">Membrane</location>
        <topology evidence="1">Multi-pass membrane protein</topology>
    </subcellularLocation>
</comment>
<evidence type="ECO:0000256" key="7">
    <source>
        <dbReference type="SAM" id="Phobius"/>
    </source>
</evidence>
<keyword evidence="5 7" id="KW-0472">Membrane</keyword>
<proteinExistence type="inferred from homology"/>
<dbReference type="GO" id="GO:0006644">
    <property type="term" value="P:phospholipid metabolic process"/>
    <property type="evidence" value="ECO:0007669"/>
    <property type="project" value="InterPro"/>
</dbReference>
<evidence type="ECO:0000313" key="9">
    <source>
        <dbReference type="EMBL" id="CAK0787241.1"/>
    </source>
</evidence>
<evidence type="ECO:0000256" key="4">
    <source>
        <dbReference type="ARBA" id="ARBA00022989"/>
    </source>
</evidence>